<dbReference type="Proteomes" id="UP001139260">
    <property type="component" value="Unassembled WGS sequence"/>
</dbReference>
<comment type="caution">
    <text evidence="3">The sequence shown here is derived from an EMBL/GenBank/DDBJ whole genome shotgun (WGS) entry which is preliminary data.</text>
</comment>
<dbReference type="GO" id="GO:1990351">
    <property type="term" value="C:transporter complex"/>
    <property type="evidence" value="ECO:0007669"/>
    <property type="project" value="TreeGrafter"/>
</dbReference>
<dbReference type="AlphaFoldDB" id="A0A9X2BJZ9"/>
<evidence type="ECO:0000313" key="4">
    <source>
        <dbReference type="Proteomes" id="UP001139260"/>
    </source>
</evidence>
<keyword evidence="4" id="KW-1185">Reference proteome</keyword>
<evidence type="ECO:0000259" key="2">
    <source>
        <dbReference type="Pfam" id="PF19838"/>
    </source>
</evidence>
<dbReference type="EMBL" id="JALNUB010000002">
    <property type="protein sequence ID" value="MCK8140949.1"/>
    <property type="molecule type" value="Genomic_DNA"/>
</dbReference>
<dbReference type="PANTHER" id="PTHR30189">
    <property type="entry name" value="LPS-ASSEMBLY PROTEIN"/>
    <property type="match status" value="1"/>
</dbReference>
<dbReference type="RefSeq" id="WP_236023933.1">
    <property type="nucleotide sequence ID" value="NZ_JALNUB010000002.1"/>
</dbReference>
<feature type="compositionally biased region" description="Basic and acidic residues" evidence="1">
    <location>
        <begin position="736"/>
        <end position="745"/>
    </location>
</feature>
<feature type="domain" description="LPS-assembly protein LptD central" evidence="2">
    <location>
        <begin position="225"/>
        <end position="698"/>
    </location>
</feature>
<sequence length="898" mass="101844">MYTNLFNIVLLSFFLSLGSGKLYAQDIIKKNTAIPASKQTDSTKKTVSTAQNPLLTTKKENDTIKKDTVLAKKPFLDGKVKYKAEKYAKIDQKKKLITLYDNAELYYQDIELKSGIIVMDYEKNEVYAGRIKDSTGKYTQFPNFKQGANVIEPDSIRFNFKTKKALIWNSRSEQGEFRIKAAVTKKENDSVYFLKGARFTTSKDIDNPEYYFQTNKVKFIPGKKVVTGLTNMVIANVPTPIALPFAFFPMSKETSISGLILPSYNDSNQRGFSLQNLGYYFALSDNYDLTVLGDYYTNGSYGMRFESSYAKRYNFRGNVNVRFENLITSERGYPDYLKQNIYNIQWSHSKDSKSSPNSSFSASVNLGSSKYFKQSINQVNIGSNLNNTLSSSVSYSKTFNSVPQVRMSLTATHSQNTQTEEINMTLPTLQLSVDRIYPFVGKDGLKKGFFKNINLQYNLNGRNSIVTTDSLFFKPQMFRDAKIGFQHSIPLSTNFKIFKYFSASTAVNYEEIWYTKTIEKSYDTDQSKVVDKIVNGFDAFRTYSFSSSVGTTIYGTFNFGQDKRIKSIRHVMRPSVSYGYTPSFEKYYDTYSSDASGRMDKQYSRFENGIFGAPGLNNSQNIGFDLSNTFEAKVTDRDSTKTEPKKIMLLNNLNLSTSYNLNADGVTTLALAPVRVSGGTQLFENKMNVNFGATLDPYAIDNSGKRINKFNIDNGGSLFRMTSSNMTINYSLSSSGKEDKNKEKNTQSQRNGGREDDLFGTNKDLGDTRKSQFNDEDSDVVDKISEFFNSKLPWDMTFAYSLTYGNNNRENKIIGNSIMISANADITPKWKAGVSTGYDFVQNGVTFTQLRFERDLLSWRMDFNWSPFGNNANWGFFIGIKSGVLSDIKWDKRSVINR</sequence>
<evidence type="ECO:0000313" key="3">
    <source>
        <dbReference type="EMBL" id="MCK8140949.1"/>
    </source>
</evidence>
<accession>A0A9X2BJZ9</accession>
<dbReference type="InterPro" id="IPR045659">
    <property type="entry name" value="LptD_2"/>
</dbReference>
<evidence type="ECO:0000256" key="1">
    <source>
        <dbReference type="SAM" id="MobiDB-lite"/>
    </source>
</evidence>
<dbReference type="GO" id="GO:0009279">
    <property type="term" value="C:cell outer membrane"/>
    <property type="evidence" value="ECO:0007669"/>
    <property type="project" value="TreeGrafter"/>
</dbReference>
<name>A0A9X2BJZ9_9FLAO</name>
<gene>
    <name evidence="3" type="ORF">MW871_03485</name>
</gene>
<reference evidence="3" key="1">
    <citation type="submission" date="2022-04" db="EMBL/GenBank/DDBJ databases">
        <title>Flavobacterium pygoscelis sp. nov. isolated from Chinstrap chick (Pygoscelis antarcticus).</title>
        <authorList>
            <person name="Irgang R."/>
            <person name="Poblete-Morales M."/>
            <person name="Avendano-Herrera R."/>
        </authorList>
    </citation>
    <scope>NUCLEOTIDE SEQUENCE</scope>
    <source>
        <strain evidence="3">I-SCBP12n</strain>
    </source>
</reference>
<dbReference type="InterPro" id="IPR050218">
    <property type="entry name" value="LptD"/>
</dbReference>
<dbReference type="PANTHER" id="PTHR30189:SF1">
    <property type="entry name" value="LPS-ASSEMBLY PROTEIN LPTD"/>
    <property type="match status" value="1"/>
</dbReference>
<proteinExistence type="predicted"/>
<organism evidence="3 4">
    <name type="scientific">Flavobacterium pygoscelis</name>
    <dbReference type="NCBI Taxonomy" id="2893176"/>
    <lineage>
        <taxon>Bacteria</taxon>
        <taxon>Pseudomonadati</taxon>
        <taxon>Bacteroidota</taxon>
        <taxon>Flavobacteriia</taxon>
        <taxon>Flavobacteriales</taxon>
        <taxon>Flavobacteriaceae</taxon>
        <taxon>Flavobacterium</taxon>
    </lineage>
</organism>
<protein>
    <submittedName>
        <fullName evidence="3">LPS-assembly protein LptD</fullName>
    </submittedName>
</protein>
<feature type="region of interest" description="Disordered" evidence="1">
    <location>
        <begin position="730"/>
        <end position="771"/>
    </location>
</feature>
<dbReference type="Pfam" id="PF19838">
    <property type="entry name" value="LptD_2"/>
    <property type="match status" value="1"/>
</dbReference>